<evidence type="ECO:0000313" key="3">
    <source>
        <dbReference type="Proteomes" id="UP000426027"/>
    </source>
</evidence>
<name>A0A6I6GPV8_9BACT</name>
<keyword evidence="1" id="KW-0812">Transmembrane</keyword>
<feature type="transmembrane region" description="Helical" evidence="1">
    <location>
        <begin position="12"/>
        <end position="35"/>
    </location>
</feature>
<keyword evidence="3" id="KW-1185">Reference proteome</keyword>
<dbReference type="EMBL" id="CP046566">
    <property type="protein sequence ID" value="QGW27129.1"/>
    <property type="molecule type" value="Genomic_DNA"/>
</dbReference>
<accession>A0A6I6GPV8</accession>
<feature type="transmembrane region" description="Helical" evidence="1">
    <location>
        <begin position="47"/>
        <end position="64"/>
    </location>
</feature>
<dbReference type="RefSeq" id="WP_157476578.1">
    <property type="nucleotide sequence ID" value="NZ_CP046566.1"/>
</dbReference>
<dbReference type="Gene3D" id="1.20.210.10">
    <property type="entry name" value="Cytochrome c oxidase-like, subunit I domain"/>
    <property type="match status" value="2"/>
</dbReference>
<keyword evidence="1" id="KW-0472">Membrane</keyword>
<feature type="transmembrane region" description="Helical" evidence="1">
    <location>
        <begin position="218"/>
        <end position="237"/>
    </location>
</feature>
<feature type="transmembrane region" description="Helical" evidence="1">
    <location>
        <begin position="243"/>
        <end position="261"/>
    </location>
</feature>
<feature type="transmembrane region" description="Helical" evidence="1">
    <location>
        <begin position="318"/>
        <end position="337"/>
    </location>
</feature>
<feature type="transmembrane region" description="Helical" evidence="1">
    <location>
        <begin position="374"/>
        <end position="394"/>
    </location>
</feature>
<protein>
    <submittedName>
        <fullName evidence="2">Cytochrome C oxidase subunit I</fullName>
    </submittedName>
</protein>
<keyword evidence="1" id="KW-1133">Transmembrane helix</keyword>
<feature type="transmembrane region" description="Helical" evidence="1">
    <location>
        <begin position="185"/>
        <end position="206"/>
    </location>
</feature>
<dbReference type="AlphaFoldDB" id="A0A6I6GPV8"/>
<evidence type="ECO:0000256" key="1">
    <source>
        <dbReference type="SAM" id="Phobius"/>
    </source>
</evidence>
<reference evidence="2 3" key="1">
    <citation type="submission" date="2019-11" db="EMBL/GenBank/DDBJ databases">
        <authorList>
            <person name="Im W.T."/>
        </authorList>
    </citation>
    <scope>NUCLEOTIDE SEQUENCE [LARGE SCALE GENOMIC DNA]</scope>
    <source>
        <strain evidence="2 3">SB-02</strain>
    </source>
</reference>
<gene>
    <name evidence="2" type="ORF">GLV81_02545</name>
</gene>
<feature type="transmembrane region" description="Helical" evidence="1">
    <location>
        <begin position="143"/>
        <end position="165"/>
    </location>
</feature>
<evidence type="ECO:0000313" key="2">
    <source>
        <dbReference type="EMBL" id="QGW27129.1"/>
    </source>
</evidence>
<feature type="transmembrane region" description="Helical" evidence="1">
    <location>
        <begin position="110"/>
        <end position="131"/>
    </location>
</feature>
<dbReference type="KEGG" id="fls:GLV81_02545"/>
<dbReference type="Proteomes" id="UP000426027">
    <property type="component" value="Chromosome"/>
</dbReference>
<feature type="transmembrane region" description="Helical" evidence="1">
    <location>
        <begin position="282"/>
        <end position="303"/>
    </location>
</feature>
<dbReference type="SUPFAM" id="SSF81442">
    <property type="entry name" value="Cytochrome c oxidase subunit I-like"/>
    <property type="match status" value="1"/>
</dbReference>
<dbReference type="InterPro" id="IPR036927">
    <property type="entry name" value="Cyt_c_oxase-like_su1_sf"/>
</dbReference>
<organism evidence="2 3">
    <name type="scientific">Phnomibacter ginsenosidimutans</name>
    <dbReference type="NCBI Taxonomy" id="2676868"/>
    <lineage>
        <taxon>Bacteria</taxon>
        <taxon>Pseudomonadati</taxon>
        <taxon>Bacteroidota</taxon>
        <taxon>Chitinophagia</taxon>
        <taxon>Chitinophagales</taxon>
        <taxon>Chitinophagaceae</taxon>
        <taxon>Phnomibacter</taxon>
    </lineage>
</organism>
<proteinExistence type="predicted"/>
<sequence length="454" mass="50716">MPQSQPHTAPLFVLPFYGYAAISLLVSLGLLWWSVPNLDGHFFQPKLLGIVHLMALGWGTMMILGASHQLLPVLLGNALYSHKLAMSSFVLAALGIPFLVVRFLQFQMDVWALAGAAGIIFAIIAFFINLLQSMRQQPQKDVHIWFMLAATIWLLLTMLLGWLLLYNFSHPILPNNSLHYLSLHAHIGLAGWFLLLVMGVGSRLIPMFLIAQVNDNKTLWHIFLVMNASLLLFVIVFCLAMPLPWLAAPFAGIVFSMLLFANYIRHAYRLRVRKSIDTPMKLSLVSVLLMLLPSLLLAAVLLLQTTASGAAITSLVKLYGFLLFFGWLSTLIIGMTFKTLPFIVWSQHYSKAATTKQHINPNDLVQHTTVKYMMLLYVTGLLLFACSMLLQILWGLHLAASHHAGGRSAVYLACVSNDCSPTCKMICTPSLPTDPITAPKQWSNFTPYSIRKWE</sequence>
<feature type="transmembrane region" description="Helical" evidence="1">
    <location>
        <begin position="84"/>
        <end position="104"/>
    </location>
</feature>